<dbReference type="GO" id="GO:0009279">
    <property type="term" value="C:cell outer membrane"/>
    <property type="evidence" value="ECO:0007669"/>
    <property type="project" value="UniProtKB-SubCell"/>
</dbReference>
<evidence type="ECO:0000256" key="2">
    <source>
        <dbReference type="ARBA" id="ARBA00009450"/>
    </source>
</evidence>
<evidence type="ECO:0000259" key="20">
    <source>
        <dbReference type="Pfam" id="PF22461"/>
    </source>
</evidence>
<keyword evidence="10" id="KW-0626">Porin</keyword>
<dbReference type="GO" id="GO:0015288">
    <property type="term" value="F:porin activity"/>
    <property type="evidence" value="ECO:0007669"/>
    <property type="project" value="UniProtKB-KW"/>
</dbReference>
<dbReference type="InterPro" id="IPR019554">
    <property type="entry name" value="Soluble_ligand-bd"/>
</dbReference>
<evidence type="ECO:0000256" key="11">
    <source>
        <dbReference type="ARBA" id="ARBA00023136"/>
    </source>
</evidence>
<evidence type="ECO:0000313" key="22">
    <source>
        <dbReference type="Proteomes" id="UP000192342"/>
    </source>
</evidence>
<dbReference type="InterPro" id="IPR054765">
    <property type="entry name" value="SLBB_dom"/>
</dbReference>
<evidence type="ECO:0000256" key="4">
    <source>
        <dbReference type="ARBA" id="ARBA00022452"/>
    </source>
</evidence>
<dbReference type="GO" id="GO:0015159">
    <property type="term" value="F:polysaccharide transmembrane transporter activity"/>
    <property type="evidence" value="ECO:0007669"/>
    <property type="project" value="InterPro"/>
</dbReference>
<comment type="caution">
    <text evidence="21">The sequence shown here is derived from an EMBL/GenBank/DDBJ whole genome shotgun (WGS) entry which is preliminary data.</text>
</comment>
<keyword evidence="3" id="KW-0813">Transport</keyword>
<keyword evidence="14" id="KW-0449">Lipoprotein</keyword>
<keyword evidence="9" id="KW-0406">Ion transport</keyword>
<dbReference type="RefSeq" id="WP_083563312.1">
    <property type="nucleotide sequence ID" value="NZ_AQQV01000005.1"/>
</dbReference>
<keyword evidence="12" id="KW-0564">Palmitate</keyword>
<feature type="domain" description="SLBB" evidence="20">
    <location>
        <begin position="185"/>
        <end position="262"/>
    </location>
</feature>
<evidence type="ECO:0000256" key="8">
    <source>
        <dbReference type="ARBA" id="ARBA00023047"/>
    </source>
</evidence>
<evidence type="ECO:0000256" key="12">
    <source>
        <dbReference type="ARBA" id="ARBA00023139"/>
    </source>
</evidence>
<accession>A0A1Y1SB83</accession>
<gene>
    <name evidence="21" type="ORF">ATO7_15292</name>
</gene>
<keyword evidence="6" id="KW-0812">Transmembrane</keyword>
<evidence type="ECO:0000259" key="18">
    <source>
        <dbReference type="Pfam" id="PF02563"/>
    </source>
</evidence>
<dbReference type="Gene3D" id="3.10.560.10">
    <property type="entry name" value="Outer membrane lipoprotein wza domain like"/>
    <property type="match status" value="3"/>
</dbReference>
<dbReference type="Pfam" id="PF22461">
    <property type="entry name" value="SLBB_2"/>
    <property type="match status" value="1"/>
</dbReference>
<dbReference type="InterPro" id="IPR049712">
    <property type="entry name" value="Poly_export"/>
</dbReference>
<dbReference type="PANTHER" id="PTHR33619:SF3">
    <property type="entry name" value="POLYSACCHARIDE EXPORT PROTEIN GFCE-RELATED"/>
    <property type="match status" value="1"/>
</dbReference>
<dbReference type="EMBL" id="AQQV01000005">
    <property type="protein sequence ID" value="ORE85160.1"/>
    <property type="molecule type" value="Genomic_DNA"/>
</dbReference>
<feature type="region of interest" description="Disordered" evidence="16">
    <location>
        <begin position="27"/>
        <end position="70"/>
    </location>
</feature>
<keyword evidence="7 17" id="KW-0732">Signal</keyword>
<evidence type="ECO:0000256" key="15">
    <source>
        <dbReference type="SAM" id="Coils"/>
    </source>
</evidence>
<reference evidence="21 22" key="1">
    <citation type="submission" date="2013-04" db="EMBL/GenBank/DDBJ databases">
        <title>Oceanococcus atlanticus 22II-S10r2 Genome Sequencing.</title>
        <authorList>
            <person name="Lai Q."/>
            <person name="Li G."/>
            <person name="Shao Z."/>
        </authorList>
    </citation>
    <scope>NUCLEOTIDE SEQUENCE [LARGE SCALE GENOMIC DNA]</scope>
    <source>
        <strain evidence="21 22">22II-S10r2</strain>
    </source>
</reference>
<evidence type="ECO:0000256" key="13">
    <source>
        <dbReference type="ARBA" id="ARBA00023237"/>
    </source>
</evidence>
<evidence type="ECO:0000256" key="17">
    <source>
        <dbReference type="SAM" id="SignalP"/>
    </source>
</evidence>
<comment type="subcellular location">
    <subcellularLocation>
        <location evidence="1">Cell outer membrane</location>
        <topology evidence="1">Multi-pass membrane protein</topology>
    </subcellularLocation>
</comment>
<evidence type="ECO:0000256" key="6">
    <source>
        <dbReference type="ARBA" id="ARBA00022692"/>
    </source>
</evidence>
<dbReference type="InterPro" id="IPR003715">
    <property type="entry name" value="Poly_export_N"/>
</dbReference>
<dbReference type="GO" id="GO:0046930">
    <property type="term" value="C:pore complex"/>
    <property type="evidence" value="ECO:0007669"/>
    <property type="project" value="UniProtKB-KW"/>
</dbReference>
<protein>
    <submittedName>
        <fullName evidence="21">Polysaccharide export protein, polysialic acid transport protein kpsD</fullName>
    </submittedName>
</protein>
<evidence type="ECO:0000256" key="7">
    <source>
        <dbReference type="ARBA" id="ARBA00022729"/>
    </source>
</evidence>
<feature type="compositionally biased region" description="Low complexity" evidence="16">
    <location>
        <begin position="53"/>
        <end position="67"/>
    </location>
</feature>
<keyword evidence="4" id="KW-1134">Transmembrane beta strand</keyword>
<evidence type="ECO:0000313" key="21">
    <source>
        <dbReference type="EMBL" id="ORE85160.1"/>
    </source>
</evidence>
<feature type="domain" description="Polysaccharide export protein N-terminal" evidence="18">
    <location>
        <begin position="105"/>
        <end position="170"/>
    </location>
</feature>
<name>A0A1Y1SB83_9GAMM</name>
<evidence type="ECO:0000256" key="10">
    <source>
        <dbReference type="ARBA" id="ARBA00023114"/>
    </source>
</evidence>
<keyword evidence="5" id="KW-0762">Sugar transport</keyword>
<feature type="chain" id="PRO_5012914644" evidence="17">
    <location>
        <begin position="23"/>
        <end position="580"/>
    </location>
</feature>
<dbReference type="Gene3D" id="3.30.1950.10">
    <property type="entry name" value="wza like domain"/>
    <property type="match status" value="1"/>
</dbReference>
<dbReference type="Proteomes" id="UP000192342">
    <property type="component" value="Unassembled WGS sequence"/>
</dbReference>
<dbReference type="STRING" id="1317117.ATO7_15292"/>
<keyword evidence="11" id="KW-0472">Membrane</keyword>
<keyword evidence="8" id="KW-0625">Polysaccharide transport</keyword>
<evidence type="ECO:0000256" key="1">
    <source>
        <dbReference type="ARBA" id="ARBA00004571"/>
    </source>
</evidence>
<dbReference type="PANTHER" id="PTHR33619">
    <property type="entry name" value="POLYSACCHARIDE EXPORT PROTEIN GFCE-RELATED"/>
    <property type="match status" value="1"/>
</dbReference>
<feature type="domain" description="Soluble ligand binding" evidence="19">
    <location>
        <begin position="479"/>
        <end position="527"/>
    </location>
</feature>
<evidence type="ECO:0000256" key="16">
    <source>
        <dbReference type="SAM" id="MobiDB-lite"/>
    </source>
</evidence>
<evidence type="ECO:0000256" key="14">
    <source>
        <dbReference type="ARBA" id="ARBA00023288"/>
    </source>
</evidence>
<organism evidence="21 22">
    <name type="scientific">Oceanococcus atlanticus</name>
    <dbReference type="NCBI Taxonomy" id="1317117"/>
    <lineage>
        <taxon>Bacteria</taxon>
        <taxon>Pseudomonadati</taxon>
        <taxon>Pseudomonadota</taxon>
        <taxon>Gammaproteobacteria</taxon>
        <taxon>Chromatiales</taxon>
        <taxon>Oceanococcaceae</taxon>
        <taxon>Oceanococcus</taxon>
    </lineage>
</organism>
<sequence>MSMFKHFFRAAAIMAVVLPAAAQQSTSAFGQQQQPQPSPSPAPLVGNTPIPVTGATIPPNTATTGAAPPIPSAQYRQVEREVDESVFGSNLFLGRFAEESFRAFNPDYVVSPGDLIDLKLWGAFDLVMRLEVDSQGNIFVPKVGPVKVGSTRNANLNEVLRQRIKDVFRENVGVYAALVSAEPVKVFVSGEVREPGLYGAYASDSLLHFIDRAGGIDTDTGSFLDIRVRRGSRTLARINLYDFLRNGDLPLMQFRDGDTIVVGPRKSTAEVSGLVKHEAQFEFDERIRLSALLNLAGVDERATHVQVVRNQTPVRESDYLPLSADLESIWIVSGDQVSVFADRQIGTIIAQVEGEYQGLSQYVLPYEANLSDLIGKVEATPRSNMDGLQLYRVSIAERQRQVLEEMLQKLEQSVLTARSGTREEAELRTREAELVLQFIERAREVEPKGRLVLHQGFDPNLIDLQDQDVLRIPRLTHTVAVQGEVFFPSSFVWQEDKSVEYYLEQAGGLTQRGDRNRVFVIRPSGEMVEAKGGWGRRVKVQAGDEIMVLPQVDRKTFQFSKDLIQIIYQLALSAGVVLRL</sequence>
<dbReference type="GO" id="GO:0006811">
    <property type="term" value="P:monoatomic ion transport"/>
    <property type="evidence" value="ECO:0007669"/>
    <property type="project" value="UniProtKB-KW"/>
</dbReference>
<dbReference type="Pfam" id="PF02563">
    <property type="entry name" value="Poly_export"/>
    <property type="match status" value="1"/>
</dbReference>
<keyword evidence="15" id="KW-0175">Coiled coil</keyword>
<keyword evidence="13" id="KW-0998">Cell outer membrane</keyword>
<evidence type="ECO:0000259" key="19">
    <source>
        <dbReference type="Pfam" id="PF10531"/>
    </source>
</evidence>
<keyword evidence="22" id="KW-1185">Reference proteome</keyword>
<dbReference type="AlphaFoldDB" id="A0A1Y1SB83"/>
<proteinExistence type="inferred from homology"/>
<comment type="similarity">
    <text evidence="2">Belongs to the BexD/CtrA/VexA family.</text>
</comment>
<feature type="coiled-coil region" evidence="15">
    <location>
        <begin position="393"/>
        <end position="442"/>
    </location>
</feature>
<feature type="signal peptide" evidence="17">
    <location>
        <begin position="1"/>
        <end position="22"/>
    </location>
</feature>
<evidence type="ECO:0000256" key="5">
    <source>
        <dbReference type="ARBA" id="ARBA00022597"/>
    </source>
</evidence>
<evidence type="ECO:0000256" key="9">
    <source>
        <dbReference type="ARBA" id="ARBA00023065"/>
    </source>
</evidence>
<dbReference type="Pfam" id="PF10531">
    <property type="entry name" value="SLBB"/>
    <property type="match status" value="1"/>
</dbReference>
<evidence type="ECO:0000256" key="3">
    <source>
        <dbReference type="ARBA" id="ARBA00022448"/>
    </source>
</evidence>